<accession>A0ABW0A3A8</accession>
<dbReference type="InterPro" id="IPR036779">
    <property type="entry name" value="LysM_dom_sf"/>
</dbReference>
<dbReference type="RefSeq" id="WP_382047188.1">
    <property type="nucleotide sequence ID" value="NZ_JBHSKJ010000017.1"/>
</dbReference>
<comment type="caution">
    <text evidence="3">The sequence shown here is derived from an EMBL/GenBank/DDBJ whole genome shotgun (WGS) entry which is preliminary data.</text>
</comment>
<dbReference type="InterPro" id="IPR018392">
    <property type="entry name" value="LysM"/>
</dbReference>
<dbReference type="PROSITE" id="PS51782">
    <property type="entry name" value="LYSM"/>
    <property type="match status" value="1"/>
</dbReference>
<name>A0ABW0A3A8_9ACTN</name>
<reference evidence="4" key="1">
    <citation type="journal article" date="2019" name="Int. J. Syst. Evol. Microbiol.">
        <title>The Global Catalogue of Microorganisms (GCM) 10K type strain sequencing project: providing services to taxonomists for standard genome sequencing and annotation.</title>
        <authorList>
            <consortium name="The Broad Institute Genomics Platform"/>
            <consortium name="The Broad Institute Genome Sequencing Center for Infectious Disease"/>
            <person name="Wu L."/>
            <person name="Ma J."/>
        </authorList>
    </citation>
    <scope>NUCLEOTIDE SEQUENCE [LARGE SCALE GENOMIC DNA]</scope>
    <source>
        <strain evidence="4">CGMCC 4.1641</strain>
    </source>
</reference>
<dbReference type="Pfam" id="PF01476">
    <property type="entry name" value="LysM"/>
    <property type="match status" value="1"/>
</dbReference>
<feature type="compositionally biased region" description="Basic and acidic residues" evidence="1">
    <location>
        <begin position="390"/>
        <end position="413"/>
    </location>
</feature>
<feature type="region of interest" description="Disordered" evidence="1">
    <location>
        <begin position="423"/>
        <end position="442"/>
    </location>
</feature>
<evidence type="ECO:0000313" key="3">
    <source>
        <dbReference type="EMBL" id="MFC5148218.1"/>
    </source>
</evidence>
<dbReference type="Proteomes" id="UP001596222">
    <property type="component" value="Unassembled WGS sequence"/>
</dbReference>
<feature type="region of interest" description="Disordered" evidence="1">
    <location>
        <begin position="361"/>
        <end position="413"/>
    </location>
</feature>
<dbReference type="NCBIfam" id="TIGR02243">
    <property type="entry name" value="putative baseplate assembly protein"/>
    <property type="match status" value="1"/>
</dbReference>
<organism evidence="3 4">
    <name type="scientific">Streptomyces aureoversilis</name>
    <dbReference type="NCBI Taxonomy" id="67277"/>
    <lineage>
        <taxon>Bacteria</taxon>
        <taxon>Bacillati</taxon>
        <taxon>Actinomycetota</taxon>
        <taxon>Actinomycetes</taxon>
        <taxon>Kitasatosporales</taxon>
        <taxon>Streptomycetaceae</taxon>
        <taxon>Streptomyces</taxon>
    </lineage>
</organism>
<dbReference type="EMBL" id="JBHSKJ010000017">
    <property type="protein sequence ID" value="MFC5148218.1"/>
    <property type="molecule type" value="Genomic_DNA"/>
</dbReference>
<gene>
    <name evidence="3" type="ORF">ACFPP6_26460</name>
</gene>
<feature type="domain" description="LysM" evidence="2">
    <location>
        <begin position="1036"/>
        <end position="1080"/>
    </location>
</feature>
<dbReference type="InterPro" id="IPR011749">
    <property type="entry name" value="CHP02243"/>
</dbReference>
<protein>
    <submittedName>
        <fullName evidence="3">Baseplate assembly protein</fullName>
    </submittedName>
</protein>
<proteinExistence type="predicted"/>
<keyword evidence="4" id="KW-1185">Reference proteome</keyword>
<dbReference type="Gene3D" id="3.10.350.10">
    <property type="entry name" value="LysM domain"/>
    <property type="match status" value="1"/>
</dbReference>
<evidence type="ECO:0000256" key="1">
    <source>
        <dbReference type="SAM" id="MobiDB-lite"/>
    </source>
</evidence>
<evidence type="ECO:0000259" key="2">
    <source>
        <dbReference type="PROSITE" id="PS51782"/>
    </source>
</evidence>
<sequence>MSSPTCRCGCRAATGPAGPARIWNRPGLPELSCRAGTHGQFLDAMLARLPSEDRRQLARLTHRETDDPSVALLDAWAVIGDILTFYQERITNEGYLGTATEQESLTRLGRLVGHCPRPALGAGTFLAYTLDPGGRATIPAGSQVKSTPLPGALPQTFETTEDLHARAEWNQLPVRRTEPPDLNAERLQTVRALEISGIHAGLRPGDRMLFSFPDPEQPERPEEPVSEEPVTFVVRIIHDSKADPEHQRTTVYFAPATPEHEYADAAAALEQAAKKAMAKAAGTLPETVLGQILAVGSQRESRFFDELFDPLNRLDEHLAIARRKGDQESVRLLRPVAVAARMLRAAAARATNSPELKALLHLGEPAPGGNGGETGNRPGVPGLIDTGGGKPEERRGGKPDGGETSDKEEDSRVLRGLTPVLAALARPPSRPPAGRRDLTTSIADLYGPGSDALPRLLAATRPQLAGQLYQAMGTASVTPVEKLQGIQWLRVKATPYGAAISTNLHDSAINVDDTIRNQLTLDAVYDAILPGTSIVLEKGGDVPPLVRTVETVTQCAMREAPDLALPVTRLTLTEELPEEGYTGTERERITVWAAGEPLAAAEVPVSSDVMGREITLDDTREGLAPGRWLVVSGERTDVPYTTGVRGTELVMLGGVRQRTDLARPGDRLHTTLVLTTELAYRYRRETVVIQGNVVPATAGESVEEVIGSGDAAQAGQTFALRRTPLTWLPAATPTGAGGTLTVRVGGVTWHETEDLTELGPTDRGYRLRSGPAGEAAVTFGDGVHGARLHTGTENVAAAYRVGGGSGGNLPTGQVNQVVSRPLGVSAVTNPIPATGGTDADGPGDTRSRVPLRLRALDRIVSLRDHEDFARAYAGIGKASAQYCQDIRRRVVQVTVATVGDIPVGPASPLLTSLEAALNRYGDPALPVVVALRERVLLVVSANIRVLPDHRWDDVEPAVRRALHDALGFARAELAQPVHLSTAIAAAQAVPGVDHVDVDVFGGIPDDIDTVGLTGLAEQLTRAAPCVPARAAAYRELRHTVAAGDSLTSVALRYGLSLGRLVTLNPTARPDALGQSAPQLVIDRGLRAAQLVVLDPAVPETLVLRRIP</sequence>
<dbReference type="CDD" id="cd00118">
    <property type="entry name" value="LysM"/>
    <property type="match status" value="1"/>
</dbReference>
<evidence type="ECO:0000313" key="4">
    <source>
        <dbReference type="Proteomes" id="UP001596222"/>
    </source>
</evidence>